<organism evidence="2 3">
    <name type="scientific">Streptomyces lasalocidi</name>
    <name type="common">Streptomyces lasaliensis</name>
    <dbReference type="NCBI Taxonomy" id="324833"/>
    <lineage>
        <taxon>Bacteria</taxon>
        <taxon>Bacillati</taxon>
        <taxon>Actinomycetota</taxon>
        <taxon>Actinomycetes</taxon>
        <taxon>Kitasatosporales</taxon>
        <taxon>Streptomycetaceae</taxon>
        <taxon>Streptomyces</taxon>
    </lineage>
</organism>
<evidence type="ECO:0000313" key="2">
    <source>
        <dbReference type="EMBL" id="TKS98813.1"/>
    </source>
</evidence>
<protein>
    <submittedName>
        <fullName evidence="2">Uncharacterized protein</fullName>
    </submittedName>
</protein>
<feature type="compositionally biased region" description="Polar residues" evidence="1">
    <location>
        <begin position="1"/>
        <end position="18"/>
    </location>
</feature>
<keyword evidence="3" id="KW-1185">Reference proteome</keyword>
<dbReference type="EMBL" id="SZNQ01000001">
    <property type="protein sequence ID" value="TKS98813.1"/>
    <property type="molecule type" value="Genomic_DNA"/>
</dbReference>
<gene>
    <name evidence="2" type="ORF">E4U91_00775</name>
</gene>
<proteinExistence type="predicted"/>
<dbReference type="Proteomes" id="UP000305929">
    <property type="component" value="Unassembled WGS sequence"/>
</dbReference>
<evidence type="ECO:0000256" key="1">
    <source>
        <dbReference type="SAM" id="MobiDB-lite"/>
    </source>
</evidence>
<reference evidence="2 3" key="1">
    <citation type="submission" date="2019-04" db="EMBL/GenBank/DDBJ databases">
        <title>Streptomyces lasaliensis sp. nov., an Actinomycete isolated from soil which produces the polyether antibiotic lasalocid.</title>
        <authorList>
            <person name="Erwin G."/>
            <person name="Haber C."/>
        </authorList>
    </citation>
    <scope>NUCLEOTIDE SEQUENCE [LARGE SCALE GENOMIC DNA]</scope>
    <source>
        <strain evidence="2 3">X-537</strain>
    </source>
</reference>
<accession>A0A4U5WAU0</accession>
<feature type="region of interest" description="Disordered" evidence="1">
    <location>
        <begin position="1"/>
        <end position="27"/>
    </location>
</feature>
<dbReference type="AlphaFoldDB" id="A0A4U5WAU0"/>
<name>A0A4U5WAU0_STRLS</name>
<sequence length="108" mass="11520">MTSMLDRTVADLTNTAPSGSRAGHDRSRDLFTAVNQRVPGPEPVARTITTALAARRPKLRYTVGLDARFLIPLHTASPLRLSDRIKHAVTGLPRTAPKAPTAAVEAAA</sequence>
<evidence type="ECO:0000313" key="3">
    <source>
        <dbReference type="Proteomes" id="UP000305929"/>
    </source>
</evidence>
<comment type="caution">
    <text evidence="2">The sequence shown here is derived from an EMBL/GenBank/DDBJ whole genome shotgun (WGS) entry which is preliminary data.</text>
</comment>
<dbReference type="RefSeq" id="WP_206666899.1">
    <property type="nucleotide sequence ID" value="NZ_SZNQ01000001.1"/>
</dbReference>